<accession>A0A4C1X2M9</accession>
<evidence type="ECO:0000256" key="1">
    <source>
        <dbReference type="SAM" id="MobiDB-lite"/>
    </source>
</evidence>
<evidence type="ECO:0000313" key="2">
    <source>
        <dbReference type="EMBL" id="GBP56594.1"/>
    </source>
</evidence>
<keyword evidence="3" id="KW-1185">Reference proteome</keyword>
<comment type="caution">
    <text evidence="2">The sequence shown here is derived from an EMBL/GenBank/DDBJ whole genome shotgun (WGS) entry which is preliminary data.</text>
</comment>
<sequence>MGWRSLEDEARPDRQPNAVPQENVQTVEKFMHDNRTNVQLGQELAIGLTMIIISLGWRATGVTNPARSSVPPRPAPLTCATTFILLNSKNVSILPHSPYSLD</sequence>
<proteinExistence type="predicted"/>
<reference evidence="2 3" key="1">
    <citation type="journal article" date="2019" name="Commun. Biol.">
        <title>The bagworm genome reveals a unique fibroin gene that provides high tensile strength.</title>
        <authorList>
            <person name="Kono N."/>
            <person name="Nakamura H."/>
            <person name="Ohtoshi R."/>
            <person name="Tomita M."/>
            <person name="Numata K."/>
            <person name="Arakawa K."/>
        </authorList>
    </citation>
    <scope>NUCLEOTIDE SEQUENCE [LARGE SCALE GENOMIC DNA]</scope>
</reference>
<protein>
    <submittedName>
        <fullName evidence="2">Uncharacterized protein</fullName>
    </submittedName>
</protein>
<feature type="region of interest" description="Disordered" evidence="1">
    <location>
        <begin position="1"/>
        <end position="22"/>
    </location>
</feature>
<evidence type="ECO:0000313" key="3">
    <source>
        <dbReference type="Proteomes" id="UP000299102"/>
    </source>
</evidence>
<dbReference type="EMBL" id="BGZK01000696">
    <property type="protein sequence ID" value="GBP56594.1"/>
    <property type="molecule type" value="Genomic_DNA"/>
</dbReference>
<dbReference type="AlphaFoldDB" id="A0A4C1X2M9"/>
<name>A0A4C1X2M9_EUMVA</name>
<gene>
    <name evidence="2" type="ORF">EVAR_80357_1</name>
</gene>
<dbReference type="Proteomes" id="UP000299102">
    <property type="component" value="Unassembled WGS sequence"/>
</dbReference>
<feature type="compositionally biased region" description="Basic and acidic residues" evidence="1">
    <location>
        <begin position="1"/>
        <end position="14"/>
    </location>
</feature>
<organism evidence="2 3">
    <name type="scientific">Eumeta variegata</name>
    <name type="common">Bagworm moth</name>
    <name type="synonym">Eumeta japonica</name>
    <dbReference type="NCBI Taxonomy" id="151549"/>
    <lineage>
        <taxon>Eukaryota</taxon>
        <taxon>Metazoa</taxon>
        <taxon>Ecdysozoa</taxon>
        <taxon>Arthropoda</taxon>
        <taxon>Hexapoda</taxon>
        <taxon>Insecta</taxon>
        <taxon>Pterygota</taxon>
        <taxon>Neoptera</taxon>
        <taxon>Endopterygota</taxon>
        <taxon>Lepidoptera</taxon>
        <taxon>Glossata</taxon>
        <taxon>Ditrysia</taxon>
        <taxon>Tineoidea</taxon>
        <taxon>Psychidae</taxon>
        <taxon>Oiketicinae</taxon>
        <taxon>Eumeta</taxon>
    </lineage>
</organism>